<reference evidence="2 3" key="1">
    <citation type="journal article" date="2015" name="Nature">
        <title>rRNA introns, odd ribosomes, and small enigmatic genomes across a large radiation of phyla.</title>
        <authorList>
            <person name="Brown C.T."/>
            <person name="Hug L.A."/>
            <person name="Thomas B.C."/>
            <person name="Sharon I."/>
            <person name="Castelle C.J."/>
            <person name="Singh A."/>
            <person name="Wilkins M.J."/>
            <person name="Williams K.H."/>
            <person name="Banfield J.F."/>
        </authorList>
    </citation>
    <scope>NUCLEOTIDE SEQUENCE [LARGE SCALE GENOMIC DNA]</scope>
</reference>
<dbReference type="InterPro" id="IPR002871">
    <property type="entry name" value="NIF_FeS_clus_asmbl_NifU_N"/>
</dbReference>
<evidence type="ECO:0000259" key="1">
    <source>
        <dbReference type="Pfam" id="PF01592"/>
    </source>
</evidence>
<accession>A0A0G1KEB2</accession>
<dbReference type="EMBL" id="LCJQ01000003">
    <property type="protein sequence ID" value="KKT82071.1"/>
    <property type="molecule type" value="Genomic_DNA"/>
</dbReference>
<dbReference type="GO" id="GO:0051536">
    <property type="term" value="F:iron-sulfur cluster binding"/>
    <property type="evidence" value="ECO:0007669"/>
    <property type="project" value="InterPro"/>
</dbReference>
<dbReference type="GO" id="GO:0005506">
    <property type="term" value="F:iron ion binding"/>
    <property type="evidence" value="ECO:0007669"/>
    <property type="project" value="InterPro"/>
</dbReference>
<name>A0A0G1KEB2_9BACT</name>
<dbReference type="PANTHER" id="PTHR10093">
    <property type="entry name" value="IRON-SULFUR CLUSTER ASSEMBLY ENZYME NIFU HOMOLOG"/>
    <property type="match status" value="1"/>
</dbReference>
<organism evidence="2 3">
    <name type="scientific">Candidatus Azambacteria bacterium GW2011_GWA1_44_9</name>
    <dbReference type="NCBI Taxonomy" id="1618610"/>
    <lineage>
        <taxon>Bacteria</taxon>
        <taxon>Candidatus Azamiibacteriota</taxon>
    </lineage>
</organism>
<feature type="domain" description="NIF system FeS cluster assembly NifU N-terminal" evidence="1">
    <location>
        <begin position="5"/>
        <end position="118"/>
    </location>
</feature>
<protein>
    <submittedName>
        <fullName evidence="2">SUF system FeS assembly protein, NifU family</fullName>
    </submittedName>
</protein>
<evidence type="ECO:0000313" key="2">
    <source>
        <dbReference type="EMBL" id="KKT82071.1"/>
    </source>
</evidence>
<evidence type="ECO:0000313" key="3">
    <source>
        <dbReference type="Proteomes" id="UP000034595"/>
    </source>
</evidence>
<dbReference type="Proteomes" id="UP000034595">
    <property type="component" value="Unassembled WGS sequence"/>
</dbReference>
<dbReference type="Gene3D" id="3.90.1010.10">
    <property type="match status" value="1"/>
</dbReference>
<dbReference type="GO" id="GO:0016226">
    <property type="term" value="P:iron-sulfur cluster assembly"/>
    <property type="evidence" value="ECO:0007669"/>
    <property type="project" value="InterPro"/>
</dbReference>
<dbReference type="SUPFAM" id="SSF82649">
    <property type="entry name" value="SufE/NifU"/>
    <property type="match status" value="1"/>
</dbReference>
<dbReference type="Pfam" id="PF01592">
    <property type="entry name" value="NifU_N"/>
    <property type="match status" value="1"/>
</dbReference>
<proteinExistence type="predicted"/>
<dbReference type="PATRIC" id="fig|1618610.3.peg.152"/>
<sequence length="124" mass="13529">MHDEMYQENILDHYKHPHNKRVVSCAGVEAETRNASCGDYATLQMCFDDTGHISDIAFQGEGCAISQAALSMLTDTLKGKTLNQLKLLSPGDIYTMLGVPVSPGRVNCALLGYAALQKILKIKN</sequence>
<gene>
    <name evidence="2" type="ORF">UW78_C0003G0031</name>
</gene>
<comment type="caution">
    <text evidence="2">The sequence shown here is derived from an EMBL/GenBank/DDBJ whole genome shotgun (WGS) entry which is preliminary data.</text>
</comment>
<dbReference type="CDD" id="cd06664">
    <property type="entry name" value="IscU_like"/>
    <property type="match status" value="1"/>
</dbReference>
<dbReference type="AlphaFoldDB" id="A0A0G1KEB2"/>